<protein>
    <submittedName>
        <fullName evidence="1">Uncharacterized protein</fullName>
    </submittedName>
</protein>
<dbReference type="AlphaFoldDB" id="A0A182JJQ0"/>
<accession>A0A182JJQ0</accession>
<proteinExistence type="predicted"/>
<name>A0A182JJQ0_ANOAO</name>
<evidence type="ECO:0000313" key="1">
    <source>
        <dbReference type="EnsemblMetazoa" id="AATE019343-PA.1"/>
    </source>
</evidence>
<sequence>MKKNAIAREKRDVGALLPVLREKLLNLQTSDNVATPPLSPSPPPPSLYFESSSISSRSSIVEPFDLNVASLYQVFQVKPMLTISSAWKNTYKTYIALVALVNLRVHVQDASASCILMINGMGIFAVSRISMHT</sequence>
<dbReference type="EnsemblMetazoa" id="AATE019343-RA">
    <property type="protein sequence ID" value="AATE019343-PA.1"/>
    <property type="gene ID" value="AATE019343"/>
</dbReference>
<organism evidence="1">
    <name type="scientific">Anopheles atroparvus</name>
    <name type="common">European mosquito</name>
    <dbReference type="NCBI Taxonomy" id="41427"/>
    <lineage>
        <taxon>Eukaryota</taxon>
        <taxon>Metazoa</taxon>
        <taxon>Ecdysozoa</taxon>
        <taxon>Arthropoda</taxon>
        <taxon>Hexapoda</taxon>
        <taxon>Insecta</taxon>
        <taxon>Pterygota</taxon>
        <taxon>Neoptera</taxon>
        <taxon>Endopterygota</taxon>
        <taxon>Diptera</taxon>
        <taxon>Nematocera</taxon>
        <taxon>Culicoidea</taxon>
        <taxon>Culicidae</taxon>
        <taxon>Anophelinae</taxon>
        <taxon>Anopheles</taxon>
    </lineage>
</organism>
<reference evidence="1" key="1">
    <citation type="submission" date="2022-08" db="UniProtKB">
        <authorList>
            <consortium name="EnsemblMetazoa"/>
        </authorList>
    </citation>
    <scope>IDENTIFICATION</scope>
    <source>
        <strain evidence="1">EBRO</strain>
    </source>
</reference>
<dbReference type="VEuPathDB" id="VectorBase:AATE019343"/>